<dbReference type="OrthoDB" id="9762833at2"/>
<keyword evidence="4 7" id="KW-1133">Transmembrane helix</keyword>
<evidence type="ECO:0000256" key="2">
    <source>
        <dbReference type="ARBA" id="ARBA00022448"/>
    </source>
</evidence>
<feature type="transmembrane region" description="Helical" evidence="7">
    <location>
        <begin position="262"/>
        <end position="284"/>
    </location>
</feature>
<feature type="transmembrane region" description="Helical" evidence="7">
    <location>
        <begin position="43"/>
        <end position="64"/>
    </location>
</feature>
<feature type="transmembrane region" description="Helical" evidence="7">
    <location>
        <begin position="395"/>
        <end position="413"/>
    </location>
</feature>
<dbReference type="PANTHER" id="PTHR42948">
    <property type="entry name" value="TRANSPORTER"/>
    <property type="match status" value="1"/>
</dbReference>
<organism evidence="8 9">
    <name type="scientific">Thiocapsa rosea</name>
    <dbReference type="NCBI Taxonomy" id="69360"/>
    <lineage>
        <taxon>Bacteria</taxon>
        <taxon>Pseudomonadati</taxon>
        <taxon>Pseudomonadota</taxon>
        <taxon>Gammaproteobacteria</taxon>
        <taxon>Chromatiales</taxon>
        <taxon>Chromatiaceae</taxon>
        <taxon>Thiocapsa</taxon>
    </lineage>
</organism>
<dbReference type="PROSITE" id="PS00610">
    <property type="entry name" value="NA_NEUROTRAN_SYMP_1"/>
    <property type="match status" value="1"/>
</dbReference>
<keyword evidence="3 6" id="KW-0812">Transmembrane</keyword>
<accession>A0A495V2Y8</accession>
<feature type="transmembrane region" description="Helical" evidence="7">
    <location>
        <begin position="95"/>
        <end position="114"/>
    </location>
</feature>
<comment type="caution">
    <text evidence="8">The sequence shown here is derived from an EMBL/GenBank/DDBJ whole genome shotgun (WGS) entry which is preliminary data.</text>
</comment>
<comment type="similarity">
    <text evidence="6">Belongs to the sodium:neurotransmitter symporter (SNF) (TC 2.A.22) family.</text>
</comment>
<protein>
    <recommendedName>
        <fullName evidence="6">Transporter</fullName>
    </recommendedName>
</protein>
<evidence type="ECO:0000256" key="3">
    <source>
        <dbReference type="ARBA" id="ARBA00022692"/>
    </source>
</evidence>
<dbReference type="PANTHER" id="PTHR42948:SF1">
    <property type="entry name" value="TRANSPORTER"/>
    <property type="match status" value="1"/>
</dbReference>
<dbReference type="GO" id="GO:0016020">
    <property type="term" value="C:membrane"/>
    <property type="evidence" value="ECO:0007669"/>
    <property type="project" value="UniProtKB-SubCell"/>
</dbReference>
<dbReference type="AlphaFoldDB" id="A0A495V2Y8"/>
<feature type="transmembrane region" description="Helical" evidence="7">
    <location>
        <begin position="317"/>
        <end position="342"/>
    </location>
</feature>
<reference evidence="8 9" key="1">
    <citation type="submission" date="2018-10" db="EMBL/GenBank/DDBJ databases">
        <title>Genomic Encyclopedia of Archaeal and Bacterial Type Strains, Phase II (KMG-II): from individual species to whole genera.</title>
        <authorList>
            <person name="Goeker M."/>
        </authorList>
    </citation>
    <scope>NUCLEOTIDE SEQUENCE [LARGE SCALE GENOMIC DNA]</scope>
    <source>
        <strain evidence="8 9">DSM 235</strain>
    </source>
</reference>
<sequence>MSAADSIHGMWSTRLAFILAASGSAVGLGNIWRFPYTAGEYGGGAFVLVYVLCVVLIGVPIMMAEIMLGRRGRRSPINTMRALASAEGRSPAWQLLGWMGILAGFLILSFYSVIAGWTMGYMFRAATGMFTGIDGAGAGEMFSGLIGDAERLLAWHTIFMIMVVLVVARGVAGGLEKAVRVLMPALFVLLVVMVGYGMQAGDFDKAVTYLFEPDFAEFQGKAGEAILSAMGQAFFSLSLGMGAIMIYGSYLKRDSSIAQNTMIIAGLDTLVALLAGLAIFPIVFAHGLAPDSGPGLIFQTLPIAFGDMPGGPFFGTLFFVLLLFAAWTSAISLLEPLVAWLVENLSFSRVRASVLGGLTVWLLGIACLLSLNAWSEVKIFGKGFLDLFDFLTANILLPLGGVLIAVFAGWILARSSSSDELQMGEGLAYRLWWVLIRYVAPIAVGIVLLNAVGVLKWFGLG</sequence>
<dbReference type="Proteomes" id="UP000274556">
    <property type="component" value="Unassembled WGS sequence"/>
</dbReference>
<dbReference type="Pfam" id="PF00209">
    <property type="entry name" value="SNF"/>
    <property type="match status" value="2"/>
</dbReference>
<comment type="subcellular location">
    <subcellularLocation>
        <location evidence="1">Membrane</location>
        <topology evidence="1">Multi-pass membrane protein</topology>
    </subcellularLocation>
</comment>
<proteinExistence type="inferred from homology"/>
<gene>
    <name evidence="8" type="ORF">BDD21_0348</name>
</gene>
<keyword evidence="6" id="KW-0769">Symport</keyword>
<dbReference type="SUPFAM" id="SSF161070">
    <property type="entry name" value="SNF-like"/>
    <property type="match status" value="1"/>
</dbReference>
<evidence type="ECO:0000313" key="8">
    <source>
        <dbReference type="EMBL" id="RKT43040.1"/>
    </source>
</evidence>
<dbReference type="CDD" id="cd10336">
    <property type="entry name" value="SLC6sbd_Tyt1-Like"/>
    <property type="match status" value="1"/>
</dbReference>
<name>A0A495V2Y8_9GAMM</name>
<dbReference type="EMBL" id="RBXL01000001">
    <property type="protein sequence ID" value="RKT43040.1"/>
    <property type="molecule type" value="Genomic_DNA"/>
</dbReference>
<evidence type="ECO:0000256" key="4">
    <source>
        <dbReference type="ARBA" id="ARBA00022989"/>
    </source>
</evidence>
<dbReference type="NCBIfam" id="NF037979">
    <property type="entry name" value="Na_transp"/>
    <property type="match status" value="1"/>
</dbReference>
<keyword evidence="5 7" id="KW-0472">Membrane</keyword>
<evidence type="ECO:0000256" key="5">
    <source>
        <dbReference type="ARBA" id="ARBA00023136"/>
    </source>
</evidence>
<dbReference type="InterPro" id="IPR000175">
    <property type="entry name" value="Na/ntran_symport"/>
</dbReference>
<dbReference type="GO" id="GO:0015293">
    <property type="term" value="F:symporter activity"/>
    <property type="evidence" value="ECO:0007669"/>
    <property type="project" value="UniProtKB-KW"/>
</dbReference>
<keyword evidence="9" id="KW-1185">Reference proteome</keyword>
<feature type="transmembrane region" description="Helical" evidence="7">
    <location>
        <begin position="354"/>
        <end position="375"/>
    </location>
</feature>
<evidence type="ECO:0000256" key="6">
    <source>
        <dbReference type="RuleBase" id="RU003732"/>
    </source>
</evidence>
<feature type="transmembrane region" description="Helical" evidence="7">
    <location>
        <begin position="179"/>
        <end position="198"/>
    </location>
</feature>
<evidence type="ECO:0000256" key="7">
    <source>
        <dbReference type="SAM" id="Phobius"/>
    </source>
</evidence>
<feature type="transmembrane region" description="Helical" evidence="7">
    <location>
        <begin position="225"/>
        <end position="250"/>
    </location>
</feature>
<dbReference type="PRINTS" id="PR00176">
    <property type="entry name" value="NANEUSMPORT"/>
</dbReference>
<dbReference type="InterPro" id="IPR047218">
    <property type="entry name" value="YocR/YhdH-like"/>
</dbReference>
<keyword evidence="2 6" id="KW-0813">Transport</keyword>
<dbReference type="PROSITE" id="PS50267">
    <property type="entry name" value="NA_NEUROTRAN_SYMP_3"/>
    <property type="match status" value="1"/>
</dbReference>
<dbReference type="RefSeq" id="WP_120799688.1">
    <property type="nucleotide sequence ID" value="NZ_RBXL01000001.1"/>
</dbReference>
<dbReference type="InterPro" id="IPR037272">
    <property type="entry name" value="SNS_sf"/>
</dbReference>
<evidence type="ECO:0000313" key="9">
    <source>
        <dbReference type="Proteomes" id="UP000274556"/>
    </source>
</evidence>
<feature type="transmembrane region" description="Helical" evidence="7">
    <location>
        <begin position="434"/>
        <end position="458"/>
    </location>
</feature>
<evidence type="ECO:0000256" key="1">
    <source>
        <dbReference type="ARBA" id="ARBA00004141"/>
    </source>
</evidence>
<feature type="transmembrane region" description="Helical" evidence="7">
    <location>
        <begin position="152"/>
        <end position="172"/>
    </location>
</feature>